<dbReference type="EMBL" id="JNOM01000413">
    <property type="protein sequence ID" value="KNG81750.1"/>
    <property type="molecule type" value="Genomic_DNA"/>
</dbReference>
<evidence type="ECO:0000259" key="2">
    <source>
        <dbReference type="Pfam" id="PF07859"/>
    </source>
</evidence>
<dbReference type="InterPro" id="IPR029058">
    <property type="entry name" value="AB_hydrolase_fold"/>
</dbReference>
<dbReference type="InterPro" id="IPR013094">
    <property type="entry name" value="AB_hydrolase_3"/>
</dbReference>
<dbReference type="SUPFAM" id="SSF53474">
    <property type="entry name" value="alpha/beta-Hydrolases"/>
    <property type="match status" value="1"/>
</dbReference>
<dbReference type="Proteomes" id="UP000037505">
    <property type="component" value="Unassembled WGS sequence"/>
</dbReference>
<sequence>MQLEEALGNRPLLKGSPEEIKKQYSGLMTFLAANRPPPDPYVSANDMTIAGVKCRVYTPGSPATPRPVGIYTHGGGFVCGDLDSEDALCRVISKAVDCILVSVDYRLGPEHKLPAMLQDTLAVYQWVWENASQLGGNPAAFFSIGGSAGAGLALAVANHYAQRADGRKYIKGVVALVPLALHWDNVPAEYKGDYTSYDDNADNVPVIDKSTMESFYRKSSPKSRIQPPIQQLILISEAVAADPNDSNIFTALSPHLPNFPPTYICTCGADPLRDDGTIMEKALRKSGVPTKLSTYPNLPHYFWIFPDLEASGGFINDVISGTNWVISQFPTLN</sequence>
<dbReference type="GeneID" id="26813030"/>
<accession>A0A0L1IQT4</accession>
<evidence type="ECO:0000313" key="4">
    <source>
        <dbReference type="Proteomes" id="UP000037505"/>
    </source>
</evidence>
<evidence type="ECO:0000256" key="1">
    <source>
        <dbReference type="ARBA" id="ARBA00022801"/>
    </source>
</evidence>
<dbReference type="Gene3D" id="3.40.50.1820">
    <property type="entry name" value="alpha/beta hydrolase"/>
    <property type="match status" value="1"/>
</dbReference>
<feature type="domain" description="Alpha/beta hydrolase fold-3" evidence="2">
    <location>
        <begin position="70"/>
        <end position="303"/>
    </location>
</feature>
<proteinExistence type="predicted"/>
<dbReference type="AlphaFoldDB" id="A0A0L1IQT4"/>
<dbReference type="Pfam" id="PF07859">
    <property type="entry name" value="Abhydrolase_3"/>
    <property type="match status" value="1"/>
</dbReference>
<dbReference type="OrthoDB" id="408631at2759"/>
<name>A0A0L1IQT4_ASPN3</name>
<evidence type="ECO:0000313" key="3">
    <source>
        <dbReference type="EMBL" id="KNG81750.1"/>
    </source>
</evidence>
<organism evidence="3 4">
    <name type="scientific">Aspergillus nomiae NRRL (strain ATCC 15546 / NRRL 13137 / CBS 260.88 / M93)</name>
    <dbReference type="NCBI Taxonomy" id="1509407"/>
    <lineage>
        <taxon>Eukaryota</taxon>
        <taxon>Fungi</taxon>
        <taxon>Dikarya</taxon>
        <taxon>Ascomycota</taxon>
        <taxon>Pezizomycotina</taxon>
        <taxon>Eurotiomycetes</taxon>
        <taxon>Eurotiomycetidae</taxon>
        <taxon>Eurotiales</taxon>
        <taxon>Aspergillaceae</taxon>
        <taxon>Aspergillus</taxon>
        <taxon>Aspergillus subgen. Circumdati</taxon>
    </lineage>
</organism>
<dbReference type="PANTHER" id="PTHR48081">
    <property type="entry name" value="AB HYDROLASE SUPERFAMILY PROTEIN C4A8.06C"/>
    <property type="match status" value="1"/>
</dbReference>
<keyword evidence="1" id="KW-0378">Hydrolase</keyword>
<dbReference type="STRING" id="1509407.A0A0L1IQT4"/>
<dbReference type="PANTHER" id="PTHR48081:SF8">
    <property type="entry name" value="ALPHA_BETA HYDROLASE FOLD-3 DOMAIN-CONTAINING PROTEIN-RELATED"/>
    <property type="match status" value="1"/>
</dbReference>
<keyword evidence="4" id="KW-1185">Reference proteome</keyword>
<dbReference type="InterPro" id="IPR050300">
    <property type="entry name" value="GDXG_lipolytic_enzyme"/>
</dbReference>
<dbReference type="RefSeq" id="XP_015402673.1">
    <property type="nucleotide sequence ID" value="XM_015556482.1"/>
</dbReference>
<comment type="caution">
    <text evidence="3">The sequence shown here is derived from an EMBL/GenBank/DDBJ whole genome shotgun (WGS) entry which is preliminary data.</text>
</comment>
<dbReference type="GO" id="GO:0016787">
    <property type="term" value="F:hydrolase activity"/>
    <property type="evidence" value="ECO:0007669"/>
    <property type="project" value="UniProtKB-KW"/>
</dbReference>
<reference evidence="3 4" key="1">
    <citation type="submission" date="2014-06" db="EMBL/GenBank/DDBJ databases">
        <title>The Genome of the Aflatoxigenic Filamentous Fungus Aspergillus nomius.</title>
        <authorList>
            <person name="Moore M.G."/>
            <person name="Shannon B.M."/>
            <person name="Brian M.M."/>
        </authorList>
    </citation>
    <scope>NUCLEOTIDE SEQUENCE [LARGE SCALE GENOMIC DNA]</scope>
    <source>
        <strain evidence="3 4">NRRL 13137</strain>
    </source>
</reference>
<gene>
    <name evidence="3" type="ORF">ANOM_011226</name>
</gene>
<protein>
    <recommendedName>
        <fullName evidence="2">Alpha/beta hydrolase fold-3 domain-containing protein</fullName>
    </recommendedName>
</protein>